<feature type="coiled-coil region" evidence="1">
    <location>
        <begin position="140"/>
        <end position="167"/>
    </location>
</feature>
<evidence type="ECO:0000256" key="1">
    <source>
        <dbReference type="SAM" id="Coils"/>
    </source>
</evidence>
<comment type="caution">
    <text evidence="2">The sequence shown here is derived from an EMBL/GenBank/DDBJ whole genome shotgun (WGS) entry which is preliminary data.</text>
</comment>
<proteinExistence type="predicted"/>
<dbReference type="RefSeq" id="WP_320883814.1">
    <property type="nucleotide sequence ID" value="NZ_BAABZA010000010.1"/>
</dbReference>
<keyword evidence="1" id="KW-0175">Coiled coil</keyword>
<dbReference type="AlphaFoldDB" id="A0AB35UPA7"/>
<accession>A0AB35UPA7</accession>
<sequence>MARRRTNSKINQLPETIKEQVIDQIKDTSITYDEISEWLCEQGYDISRSAVGRFALQINEAAARVAETIEQTQALAKAIERNPDLDYSSAPRLMMLNGLMQRISTADEEFMEMPLEKAGRLVSSFSKDELRKQKNRQDRQKKMELAFEQLEVELMKLIKNDAALTNKLKDVLLEAKKKVLSDDQS</sequence>
<gene>
    <name evidence="2" type="ORF">MQE39_10735</name>
</gene>
<dbReference type="InterPro" id="IPR021874">
    <property type="entry name" value="Phage_Mu_Gp27"/>
</dbReference>
<evidence type="ECO:0000313" key="2">
    <source>
        <dbReference type="EMBL" id="MDY5168590.1"/>
    </source>
</evidence>
<dbReference type="EMBL" id="JALDAW010000016">
    <property type="protein sequence ID" value="MDY5168590.1"/>
    <property type="molecule type" value="Genomic_DNA"/>
</dbReference>
<reference evidence="2" key="1">
    <citation type="submission" date="2022-03" db="EMBL/GenBank/DDBJ databases">
        <title>First case of bacteraemia caused by Dielma fastidiosa in a patient hospitalised with diverticulitis.</title>
        <authorList>
            <person name="Forman-Ankjaer B."/>
            <person name="Hvid-Jensen F."/>
            <person name="Kobel C.M."/>
            <person name="Greve T."/>
        </authorList>
    </citation>
    <scope>NUCLEOTIDE SEQUENCE</scope>
    <source>
        <strain evidence="2">AUH_DF_2021</strain>
    </source>
</reference>
<name>A0AB35UPA7_9FIRM</name>
<organism evidence="2 3">
    <name type="scientific">Dielma fastidiosa</name>
    <dbReference type="NCBI Taxonomy" id="1034346"/>
    <lineage>
        <taxon>Bacteria</taxon>
        <taxon>Bacillati</taxon>
        <taxon>Bacillota</taxon>
        <taxon>Erysipelotrichia</taxon>
        <taxon>Erysipelotrichales</taxon>
        <taxon>Erysipelotrichaceae</taxon>
        <taxon>Dielma</taxon>
    </lineage>
</organism>
<protein>
    <submittedName>
        <fullName evidence="2">DUF3486 family protein</fullName>
    </submittedName>
</protein>
<dbReference type="Pfam" id="PF11985">
    <property type="entry name" value="Phage_Mu_Gp27"/>
    <property type="match status" value="1"/>
</dbReference>
<evidence type="ECO:0000313" key="3">
    <source>
        <dbReference type="Proteomes" id="UP001276902"/>
    </source>
</evidence>
<dbReference type="Proteomes" id="UP001276902">
    <property type="component" value="Unassembled WGS sequence"/>
</dbReference>